<evidence type="ECO:0000313" key="13">
    <source>
        <dbReference type="EMBL" id="EFN66221.1"/>
    </source>
</evidence>
<dbReference type="FunCoup" id="E2AK11">
    <property type="interactions" value="1944"/>
</dbReference>
<feature type="binding site" evidence="10">
    <location>
        <position position="220"/>
    </location>
    <ligand>
        <name>[2Fe-2S] cluster</name>
        <dbReference type="ChEBI" id="CHEBI:190135"/>
    </ligand>
</feature>
<dbReference type="Gene3D" id="3.40.50.150">
    <property type="entry name" value="Vaccinia Virus protein VP39"/>
    <property type="match status" value="1"/>
</dbReference>
<reference evidence="13 14" key="1">
    <citation type="journal article" date="2010" name="Science">
        <title>Genomic comparison of the ants Camponotus floridanus and Harpegnathos saltator.</title>
        <authorList>
            <person name="Bonasio R."/>
            <person name="Zhang G."/>
            <person name="Ye C."/>
            <person name="Mutti N.S."/>
            <person name="Fang X."/>
            <person name="Qin N."/>
            <person name="Donahue G."/>
            <person name="Yang P."/>
            <person name="Li Q."/>
            <person name="Li C."/>
            <person name="Zhang P."/>
            <person name="Huang Z."/>
            <person name="Berger S.L."/>
            <person name="Reinberg D."/>
            <person name="Wang J."/>
            <person name="Liebig J."/>
        </authorList>
    </citation>
    <scope>NUCLEOTIDE SEQUENCE [LARGE SCALE GENOMIC DNA]</scope>
    <source>
        <strain evidence="14">C129</strain>
    </source>
</reference>
<comment type="domain">
    <text evidence="10">The C-terminal domain binds 2 Fe-S clusters but is otherwise mostly in an intrinsically disordered conformation.</text>
</comment>
<dbReference type="PANTHER" id="PTHR13273">
    <property type="entry name" value="ANAMORSIN"/>
    <property type="match status" value="1"/>
</dbReference>
<feature type="binding site" evidence="10">
    <location>
        <position position="217"/>
    </location>
    <ligand>
        <name>[2Fe-2S] cluster</name>
        <dbReference type="ChEBI" id="CHEBI:190135"/>
    </ligand>
</feature>
<evidence type="ECO:0000256" key="3">
    <source>
        <dbReference type="ARBA" id="ARBA00022485"/>
    </source>
</evidence>
<comment type="similarity">
    <text evidence="2 10">Belongs to the anamorsin family.</text>
</comment>
<evidence type="ECO:0000256" key="5">
    <source>
        <dbReference type="ARBA" id="ARBA00022714"/>
    </source>
</evidence>
<dbReference type="GO" id="GO:0005758">
    <property type="term" value="C:mitochondrial intermembrane space"/>
    <property type="evidence" value="ECO:0007669"/>
    <property type="project" value="UniProtKB-SubCell"/>
</dbReference>
<dbReference type="Proteomes" id="UP000000311">
    <property type="component" value="Unassembled WGS sequence"/>
</dbReference>
<dbReference type="InterPro" id="IPR029063">
    <property type="entry name" value="SAM-dependent_MTases_sf"/>
</dbReference>
<comment type="domain">
    <text evidence="10">The twin Cx2C motifs are involved in the recognition by the mitochondrial MIA40-ERV1 disulfide relay system. The formation of 2 disulfide bonds in the Cx2C motifs through dithiol/disulfide exchange reactions effectively traps the protein in the mitochondrial intermembrane space.</text>
</comment>
<keyword evidence="7 10" id="KW-0408">Iron</keyword>
<comment type="cofactor">
    <cofactor evidence="10">
        <name>[2Fe-2S] cluster</name>
        <dbReference type="ChEBI" id="CHEBI:190135"/>
    </cofactor>
</comment>
<feature type="binding site" evidence="10">
    <location>
        <position position="208"/>
    </location>
    <ligand>
        <name>[2Fe-2S] cluster</name>
        <dbReference type="ChEBI" id="CHEBI:190135"/>
    </ligand>
</feature>
<evidence type="ECO:0000259" key="11">
    <source>
        <dbReference type="Pfam" id="PF05093"/>
    </source>
</evidence>
<sequence length="281" mass="30869">MTSLLNEGDEVLVILGNEASFPHDTTKFNSAIKQRTGQLGKMHVTNLLDLKKKNYNASVFDAIIAIFTQPCPNDGGFLTEALKILKPNGSLVIYEPLPAEKKSDTQLTYAERISTLKLSGFLVKNIERQSLDKDLEDEKLLLEIYNNAEDICKVLANKPSFEVGSSIPLSFIGEKSNVWKLDDDLIDEDELLDESDLVKPDASSLRVCSTTGKRKACKDCTCGLAEELNNKTVQESTVKSSCGSCYLGDAFRCATCPYLGMPAFKPGEKVVLPDTQLTIDS</sequence>
<comment type="caution">
    <text evidence="10">Lacks conserved residue(s) required for the propagation of feature annotation.</text>
</comment>
<comment type="function">
    <text evidence="10">Component of the cytosolic iron-sulfur (Fe-S) protein assembly (CIA) machinery. Required for the maturation of extramitochondrial Fe-S proteins. Part of an electron transfer chain functioning in an early step of cytosolic Fe-S biogenesis, facilitating the de novo assembly of a [4Fe-4S] cluster on the cytosolic Fe-S scaffold complex. Electrons are transferred from NADPH via a FAD- and FMN-containing diflavin oxidoreductase. Together with the diflavin oxidoreductase, also required for the assembly of the diferric tyrosyl radical cofactor of ribonucleotide reductase (RNR), probably by providing electrons for reduction during radical cofactor maturation in the catalytic small subunit.</text>
</comment>
<comment type="subunit">
    <text evidence="10">Monomer.</text>
</comment>
<dbReference type="PANTHER" id="PTHR13273:SF14">
    <property type="entry name" value="ANAMORSIN"/>
    <property type="match status" value="1"/>
</dbReference>
<dbReference type="InterPro" id="IPR007785">
    <property type="entry name" value="Anamorsin"/>
</dbReference>
<organism evidence="14">
    <name type="scientific">Camponotus floridanus</name>
    <name type="common">Florida carpenter ant</name>
    <dbReference type="NCBI Taxonomy" id="104421"/>
    <lineage>
        <taxon>Eukaryota</taxon>
        <taxon>Metazoa</taxon>
        <taxon>Ecdysozoa</taxon>
        <taxon>Arthropoda</taxon>
        <taxon>Hexapoda</taxon>
        <taxon>Insecta</taxon>
        <taxon>Pterygota</taxon>
        <taxon>Neoptera</taxon>
        <taxon>Endopterygota</taxon>
        <taxon>Hymenoptera</taxon>
        <taxon>Apocrita</taxon>
        <taxon>Aculeata</taxon>
        <taxon>Formicoidea</taxon>
        <taxon>Formicidae</taxon>
        <taxon>Formicinae</taxon>
        <taxon>Camponotus</taxon>
    </lineage>
</organism>
<dbReference type="OrthoDB" id="311633at2759"/>
<dbReference type="InterPro" id="IPR049011">
    <property type="entry name" value="Anamorsin_N_metazoan"/>
</dbReference>
<evidence type="ECO:0000256" key="7">
    <source>
        <dbReference type="ARBA" id="ARBA00023004"/>
    </source>
</evidence>
<evidence type="ECO:0000256" key="9">
    <source>
        <dbReference type="ARBA" id="ARBA00023128"/>
    </source>
</evidence>
<dbReference type="GO" id="GO:0046872">
    <property type="term" value="F:metal ion binding"/>
    <property type="evidence" value="ECO:0007669"/>
    <property type="project" value="UniProtKB-KW"/>
</dbReference>
<dbReference type="GO" id="GO:0051539">
    <property type="term" value="F:4 iron, 4 sulfur cluster binding"/>
    <property type="evidence" value="ECO:0007669"/>
    <property type="project" value="UniProtKB-KW"/>
</dbReference>
<evidence type="ECO:0000256" key="4">
    <source>
        <dbReference type="ARBA" id="ARBA00022490"/>
    </source>
</evidence>
<feature type="domain" description="Anamorsin C-terminal" evidence="11">
    <location>
        <begin position="232"/>
        <end position="271"/>
    </location>
</feature>
<evidence type="ECO:0000256" key="1">
    <source>
        <dbReference type="ARBA" id="ARBA00001966"/>
    </source>
</evidence>
<proteinExistence type="inferred from homology"/>
<dbReference type="InterPro" id="IPR046408">
    <property type="entry name" value="CIAPIN1"/>
</dbReference>
<comment type="cofactor">
    <cofactor evidence="1 10">
        <name>[4Fe-4S] cluster</name>
        <dbReference type="ChEBI" id="CHEBI:49883"/>
    </cofactor>
</comment>
<dbReference type="Pfam" id="PF05093">
    <property type="entry name" value="CIAPIN1"/>
    <property type="match status" value="1"/>
</dbReference>
<keyword evidence="14" id="KW-1185">Reference proteome</keyword>
<feature type="binding site" evidence="10">
    <location>
        <position position="253"/>
    </location>
    <ligand>
        <name>[4Fe-4S] cluster</name>
        <dbReference type="ChEBI" id="CHEBI:49883"/>
    </ligand>
</feature>
<dbReference type="GO" id="GO:0051537">
    <property type="term" value="F:2 iron, 2 sulfur cluster binding"/>
    <property type="evidence" value="ECO:0007669"/>
    <property type="project" value="UniProtKB-UniRule"/>
</dbReference>
<feature type="short sequence motif" description="Cx2C motif 1" evidence="10">
    <location>
        <begin position="242"/>
        <end position="245"/>
    </location>
</feature>
<feature type="binding site" evidence="10">
    <location>
        <position position="242"/>
    </location>
    <ligand>
        <name>[4Fe-4S] cluster</name>
        <dbReference type="ChEBI" id="CHEBI:49883"/>
    </ligand>
</feature>
<feature type="binding site" evidence="10">
    <location>
        <position position="245"/>
    </location>
    <ligand>
        <name>[4Fe-4S] cluster</name>
        <dbReference type="ChEBI" id="CHEBI:49883"/>
    </ligand>
</feature>
<keyword evidence="4 10" id="KW-0963">Cytoplasm</keyword>
<dbReference type="STRING" id="104421.E2AK11"/>
<feature type="binding site" evidence="10">
    <location>
        <position position="256"/>
    </location>
    <ligand>
        <name>[4Fe-4S] cluster</name>
        <dbReference type="ChEBI" id="CHEBI:49883"/>
    </ligand>
</feature>
<evidence type="ECO:0000313" key="14">
    <source>
        <dbReference type="Proteomes" id="UP000000311"/>
    </source>
</evidence>
<keyword evidence="9 10" id="KW-0496">Mitochondrion</keyword>
<feature type="binding site" evidence="10">
    <location>
        <position position="222"/>
    </location>
    <ligand>
        <name>[2Fe-2S] cluster</name>
        <dbReference type="ChEBI" id="CHEBI:190135"/>
    </ligand>
</feature>
<dbReference type="EMBL" id="GL440135">
    <property type="protein sequence ID" value="EFN66221.1"/>
    <property type="molecule type" value="Genomic_DNA"/>
</dbReference>
<comment type="domain">
    <text evidence="10">The N-terminal domain has structural similarity with S-adenosyl-L-methionine-dependent methyltransferases, but does not bind S-adenosyl-L-methionine. It is required for correct assembly of the 2 Fe-S clusters.</text>
</comment>
<evidence type="ECO:0000256" key="10">
    <source>
        <dbReference type="HAMAP-Rule" id="MF_03115"/>
    </source>
</evidence>
<keyword evidence="8 10" id="KW-0411">Iron-sulfur</keyword>
<dbReference type="OMA" id="ACKNCTW"/>
<dbReference type="GO" id="GO:0016226">
    <property type="term" value="P:iron-sulfur cluster assembly"/>
    <property type="evidence" value="ECO:0007669"/>
    <property type="project" value="UniProtKB-UniRule"/>
</dbReference>
<accession>E2AK11</accession>
<dbReference type="SUPFAM" id="SSF53335">
    <property type="entry name" value="S-adenosyl-L-methionine-dependent methyltransferases"/>
    <property type="match status" value="1"/>
</dbReference>
<feature type="region of interest" description="Fe-S binding site B" evidence="10">
    <location>
        <begin position="242"/>
        <end position="256"/>
    </location>
</feature>
<dbReference type="GO" id="GO:0009055">
    <property type="term" value="F:electron transfer activity"/>
    <property type="evidence" value="ECO:0007669"/>
    <property type="project" value="UniProtKB-UniRule"/>
</dbReference>
<comment type="subcellular location">
    <subcellularLocation>
        <location evidence="10">Cytoplasm</location>
    </subcellularLocation>
    <subcellularLocation>
        <location evidence="10">Mitochondrion intermembrane space</location>
    </subcellularLocation>
</comment>
<dbReference type="AlphaFoldDB" id="E2AK11"/>
<feature type="domain" description="Anamorsin N-terminal" evidence="12">
    <location>
        <begin position="8"/>
        <end position="166"/>
    </location>
</feature>
<protein>
    <recommendedName>
        <fullName evidence="10">Anamorsin homolog</fullName>
    </recommendedName>
    <alternativeName>
        <fullName evidence="10">Fe-S cluster assembly protein DRE2 homolog</fullName>
    </alternativeName>
</protein>
<dbReference type="HAMAP" id="MF_03115">
    <property type="entry name" value="Anamorsin"/>
    <property type="match status" value="1"/>
</dbReference>
<feature type="short sequence motif" description="Cx2C motif 2" evidence="10">
    <location>
        <begin position="253"/>
        <end position="256"/>
    </location>
</feature>
<name>E2AK11_CAMFO</name>
<evidence type="ECO:0000259" key="12">
    <source>
        <dbReference type="Pfam" id="PF20922"/>
    </source>
</evidence>
<gene>
    <name evidence="13" type="ORF">EAG_05027</name>
</gene>
<dbReference type="InParanoid" id="E2AK11"/>
<keyword evidence="5 10" id="KW-0001">2Fe-2S</keyword>
<dbReference type="KEGG" id="cfo:105253304"/>
<keyword evidence="6 10" id="KW-0479">Metal-binding</keyword>
<keyword evidence="3 10" id="KW-0004">4Fe-4S</keyword>
<evidence type="ECO:0000256" key="6">
    <source>
        <dbReference type="ARBA" id="ARBA00022723"/>
    </source>
</evidence>
<evidence type="ECO:0000256" key="8">
    <source>
        <dbReference type="ARBA" id="ARBA00023014"/>
    </source>
</evidence>
<dbReference type="Pfam" id="PF20922">
    <property type="entry name" value="Anamorsin_N"/>
    <property type="match status" value="1"/>
</dbReference>
<evidence type="ECO:0000256" key="2">
    <source>
        <dbReference type="ARBA" id="ARBA00008169"/>
    </source>
</evidence>